<evidence type="ECO:0000256" key="3">
    <source>
        <dbReference type="ARBA" id="ARBA00022553"/>
    </source>
</evidence>
<dbReference type="PANTHER" id="PTHR43547">
    <property type="entry name" value="TWO-COMPONENT HISTIDINE KINASE"/>
    <property type="match status" value="1"/>
</dbReference>
<evidence type="ECO:0000256" key="2">
    <source>
        <dbReference type="ARBA" id="ARBA00012438"/>
    </source>
</evidence>
<feature type="modified residue" description="4-aspartylphosphate" evidence="6">
    <location>
        <position position="1119"/>
    </location>
</feature>
<dbReference type="PROSITE" id="PS01124">
    <property type="entry name" value="HTH_ARAC_FAMILY_2"/>
    <property type="match status" value="1"/>
</dbReference>
<dbReference type="InterPro" id="IPR036890">
    <property type="entry name" value="HATPase_C_sf"/>
</dbReference>
<dbReference type="SUPFAM" id="SSF55874">
    <property type="entry name" value="ATPase domain of HSP90 chaperone/DNA topoisomerase II/histidine kinase"/>
    <property type="match status" value="1"/>
</dbReference>
<dbReference type="SMART" id="SM00388">
    <property type="entry name" value="HisKA"/>
    <property type="match status" value="1"/>
</dbReference>
<dbReference type="CDD" id="cd00075">
    <property type="entry name" value="HATPase"/>
    <property type="match status" value="1"/>
</dbReference>
<dbReference type="PROSITE" id="PS50110">
    <property type="entry name" value="RESPONSE_REGULATORY"/>
    <property type="match status" value="1"/>
</dbReference>
<dbReference type="Pfam" id="PF00512">
    <property type="entry name" value="HisKA"/>
    <property type="match status" value="1"/>
</dbReference>
<dbReference type="InterPro" id="IPR001789">
    <property type="entry name" value="Sig_transdc_resp-reg_receiver"/>
</dbReference>
<dbReference type="PANTHER" id="PTHR43547:SF2">
    <property type="entry name" value="HYBRID SIGNAL TRANSDUCTION HISTIDINE KINASE C"/>
    <property type="match status" value="1"/>
</dbReference>
<evidence type="ECO:0000259" key="11">
    <source>
        <dbReference type="PROSITE" id="PS50110"/>
    </source>
</evidence>
<keyword evidence="8" id="KW-0732">Signal</keyword>
<comment type="catalytic activity">
    <reaction evidence="1">
        <text>ATP + protein L-histidine = ADP + protein N-phospho-L-histidine.</text>
        <dbReference type="EC" id="2.7.13.3"/>
    </reaction>
</comment>
<dbReference type="Gene3D" id="1.10.287.130">
    <property type="match status" value="1"/>
</dbReference>
<dbReference type="SMART" id="SM00448">
    <property type="entry name" value="REC"/>
    <property type="match status" value="1"/>
</dbReference>
<dbReference type="InterPro" id="IPR011047">
    <property type="entry name" value="Quinoprotein_ADH-like_sf"/>
</dbReference>
<dbReference type="SUPFAM" id="SSF47384">
    <property type="entry name" value="Homodimeric domain of signal transducing histidine kinase"/>
    <property type="match status" value="1"/>
</dbReference>
<evidence type="ECO:0000259" key="10">
    <source>
        <dbReference type="PROSITE" id="PS50109"/>
    </source>
</evidence>
<keyword evidence="13" id="KW-1185">Reference proteome</keyword>
<dbReference type="EC" id="2.7.13.3" evidence="2"/>
<dbReference type="InterPro" id="IPR011123">
    <property type="entry name" value="Y_Y_Y"/>
</dbReference>
<dbReference type="EMBL" id="JASHIF010000018">
    <property type="protein sequence ID" value="MDI9861267.1"/>
    <property type="molecule type" value="Genomic_DNA"/>
</dbReference>
<evidence type="ECO:0000256" key="7">
    <source>
        <dbReference type="SAM" id="Phobius"/>
    </source>
</evidence>
<evidence type="ECO:0000313" key="13">
    <source>
        <dbReference type="Proteomes" id="UP001236507"/>
    </source>
</evidence>
<dbReference type="InterPro" id="IPR009057">
    <property type="entry name" value="Homeodomain-like_sf"/>
</dbReference>
<keyword evidence="3 6" id="KW-0597">Phosphoprotein</keyword>
<proteinExistence type="predicted"/>
<comment type="caution">
    <text evidence="12">The sequence shown here is derived from an EMBL/GenBank/DDBJ whole genome shotgun (WGS) entry which is preliminary data.</text>
</comment>
<dbReference type="InterPro" id="IPR018060">
    <property type="entry name" value="HTH_AraC"/>
</dbReference>
<dbReference type="InterPro" id="IPR011110">
    <property type="entry name" value="Reg_prop"/>
</dbReference>
<evidence type="ECO:0000256" key="6">
    <source>
        <dbReference type="PROSITE-ProRule" id="PRU00169"/>
    </source>
</evidence>
<feature type="transmembrane region" description="Helical" evidence="7">
    <location>
        <begin position="771"/>
        <end position="793"/>
    </location>
</feature>
<dbReference type="InterPro" id="IPR003661">
    <property type="entry name" value="HisK_dim/P_dom"/>
</dbReference>
<dbReference type="Gene3D" id="3.30.565.10">
    <property type="entry name" value="Histidine kinase-like ATPase, C-terminal domain"/>
    <property type="match status" value="1"/>
</dbReference>
<dbReference type="SUPFAM" id="SSF52172">
    <property type="entry name" value="CheY-like"/>
    <property type="match status" value="1"/>
</dbReference>
<dbReference type="Pfam" id="PF12833">
    <property type="entry name" value="HTH_18"/>
    <property type="match status" value="1"/>
</dbReference>
<evidence type="ECO:0000259" key="9">
    <source>
        <dbReference type="PROSITE" id="PS01124"/>
    </source>
</evidence>
<organism evidence="12 13">
    <name type="scientific">Flectobacillus roseus</name>
    <dbReference type="NCBI Taxonomy" id="502259"/>
    <lineage>
        <taxon>Bacteria</taxon>
        <taxon>Pseudomonadati</taxon>
        <taxon>Bacteroidota</taxon>
        <taxon>Cytophagia</taxon>
        <taxon>Cytophagales</taxon>
        <taxon>Flectobacillaceae</taxon>
        <taxon>Flectobacillus</taxon>
    </lineage>
</organism>
<dbReference type="InterPro" id="IPR003594">
    <property type="entry name" value="HATPase_dom"/>
</dbReference>
<dbReference type="Proteomes" id="UP001236507">
    <property type="component" value="Unassembled WGS sequence"/>
</dbReference>
<keyword evidence="4" id="KW-0805">Transcription regulation</keyword>
<dbReference type="Pfam" id="PF07494">
    <property type="entry name" value="Reg_prop"/>
    <property type="match status" value="4"/>
</dbReference>
<evidence type="ECO:0000256" key="1">
    <source>
        <dbReference type="ARBA" id="ARBA00000085"/>
    </source>
</evidence>
<dbReference type="Pfam" id="PF07495">
    <property type="entry name" value="Y_Y_Y"/>
    <property type="match status" value="1"/>
</dbReference>
<dbReference type="InterPro" id="IPR011006">
    <property type="entry name" value="CheY-like_superfamily"/>
</dbReference>
<dbReference type="CDD" id="cd00082">
    <property type="entry name" value="HisKA"/>
    <property type="match status" value="1"/>
</dbReference>
<feature type="domain" description="Histidine kinase" evidence="10">
    <location>
        <begin position="829"/>
        <end position="1042"/>
    </location>
</feature>
<keyword evidence="5" id="KW-0804">Transcription</keyword>
<dbReference type="Pfam" id="PF02518">
    <property type="entry name" value="HATPase_c"/>
    <property type="match status" value="1"/>
</dbReference>
<dbReference type="Gene3D" id="2.130.10.10">
    <property type="entry name" value="YVTN repeat-like/Quinoprotein amine dehydrogenase"/>
    <property type="match status" value="2"/>
</dbReference>
<reference evidence="12 13" key="1">
    <citation type="submission" date="2023-05" db="EMBL/GenBank/DDBJ databases">
        <title>Novel species of genus Flectobacillus isolated from stream in China.</title>
        <authorList>
            <person name="Lu H."/>
        </authorList>
    </citation>
    <scope>NUCLEOTIDE SEQUENCE [LARGE SCALE GENOMIC DNA]</scope>
    <source>
        <strain evidence="12 13">KCTC 42575</strain>
    </source>
</reference>
<dbReference type="PRINTS" id="PR00344">
    <property type="entry name" value="BCTRLSENSOR"/>
</dbReference>
<dbReference type="InterPro" id="IPR015943">
    <property type="entry name" value="WD40/YVTN_repeat-like_dom_sf"/>
</dbReference>
<dbReference type="SMART" id="SM00387">
    <property type="entry name" value="HATPase_c"/>
    <property type="match status" value="1"/>
</dbReference>
<dbReference type="SUPFAM" id="SSF63829">
    <property type="entry name" value="Calcium-dependent phosphotriesterase"/>
    <property type="match status" value="1"/>
</dbReference>
<dbReference type="RefSeq" id="WP_283345754.1">
    <property type="nucleotide sequence ID" value="NZ_JASHIF010000018.1"/>
</dbReference>
<accession>A0ABT6YCU7</accession>
<dbReference type="Gene3D" id="2.60.40.10">
    <property type="entry name" value="Immunoglobulins"/>
    <property type="match status" value="1"/>
</dbReference>
<feature type="domain" description="HTH araC/xylS-type" evidence="9">
    <location>
        <begin position="1218"/>
        <end position="1317"/>
    </location>
</feature>
<protein>
    <recommendedName>
        <fullName evidence="2">histidine kinase</fullName>
        <ecNumber evidence="2">2.7.13.3</ecNumber>
    </recommendedName>
</protein>
<evidence type="ECO:0000256" key="5">
    <source>
        <dbReference type="ARBA" id="ARBA00023163"/>
    </source>
</evidence>
<dbReference type="SUPFAM" id="SSF50998">
    <property type="entry name" value="Quinoprotein alcohol dehydrogenase-like"/>
    <property type="match status" value="1"/>
</dbReference>
<dbReference type="PROSITE" id="PS50109">
    <property type="entry name" value="HIS_KIN"/>
    <property type="match status" value="1"/>
</dbReference>
<dbReference type="Gene3D" id="3.40.50.2300">
    <property type="match status" value="1"/>
</dbReference>
<sequence>MKLNLTIVLFVLWCQQLVAQSFSFRHYEVEDNLSYNSVMCSMQDKKGFMWFGTKDGLNRFDGYSFKVFRKIENNPKSLGNNTVFAVCEGDEQTIWVGTYSGIYQYNTITEQFSVLPDTKEHFIRTIKTDDEGKVWFIKDYTLHIYNTKTQKTEKLDTGKERIDVTSFILNKQQVWLATTDGNLWEYNMLSKSLKRYNMFEKSAPAISHWIDKIYDTQQNAILIGTSSQGVKLFNTKTKTYEDILTYNSNKTTIYVRDFMHRTEDEYWIATESGLYVYYLQSRKYINLKHEYSNPYSISDNALYTLSKDREGGIWIGTYFGGINYVPTQHVAFEKYFNQGANNSITGNAVREICEDKFGNLWIGTEDNGLNRLNLKTRQFTHFKPDGKPNSLSHSNIHGLLTVGDKLWVGAFESGLDILDIPSGKVVKHFVAGNGPRSLKSNFVETLYRTKSNMILVATSNGLFRFHEKTQDFTPLCDRTTYGHFITVTEDKDGNIWAGTTREGLRCIDFKHNRVINFRSSEKDTTSISCNAINGIFIDHANRMWVTTENGLNLLDRKTGKFRRFGTKDGFPSDVFYKILEDQHHKLWISTSKGLCAYDFERNKLATYTKSNGILSDQFNYSSAFKDDEGRMYFGSVKGLNSFTPDTFMQNAFVPPVYLTGIQVDNQELKIGEENSPLERSISSTKSINLDHTQSTFSLDFAALSYTSPQTTEYMYMLEGLDKGWNLLKTNRKVYFTKLAPGSYTFKVKASNGSGIWSEETAMLEIEVSPPFWASGIAYILYSVIILLAVYFGVQMYHEYINQQNQRKIDMLEIEKEKEIYAAKIEFFTNVTHEIRTPLTLIKAPLEDLLKKNIENNALASGLQVIEKNTDRLLELTNQLLDFRKTEANGFSLNFVKMNISQFLQERYEEFYPMATFKQISFELQLPNEDFWASVDREAFQKIISNLIDNAVKYAEHKAIVKLSSIDDSRFSIEVQNDGVLIPEDYRQRIFEPFYRMNNVKNQRGTGIGLALARSLAELHEGTLKVVDSKSRNIFLLELPIHHAYEFDIRKDIVSLNAENIAQKIAHDERPTILLVEDNYEIAQFIGEKLEENYHILRANNGKVALDIIESESVQLVLSDVMMPVMDGFELCKHLKSNQQYSHIPVILLTAKNTLQAKIVGLELGADAYIEKPFSLDYLLMQISNLLINRTKVKDYFANSPLVHLKNMAHSKSEEAFLEKITEIILQNLNNNQLDVDLLAETMNMSRPTLYRKIKAVANLSPNELIIVTRLKKAAELLVQSDYKIQTIASMTGFNSQAQFGRSFLKQFGIRPSEYAKKK</sequence>
<feature type="domain" description="Response regulatory" evidence="11">
    <location>
        <begin position="1071"/>
        <end position="1186"/>
    </location>
</feature>
<feature type="signal peptide" evidence="8">
    <location>
        <begin position="1"/>
        <end position="19"/>
    </location>
</feature>
<name>A0ABT6YCU7_9BACT</name>
<feature type="chain" id="PRO_5045133228" description="histidine kinase" evidence="8">
    <location>
        <begin position="20"/>
        <end position="1318"/>
    </location>
</feature>
<dbReference type="SUPFAM" id="SSF46689">
    <property type="entry name" value="Homeodomain-like"/>
    <property type="match status" value="1"/>
</dbReference>
<keyword evidence="7" id="KW-0472">Membrane</keyword>
<dbReference type="Gene3D" id="1.10.10.60">
    <property type="entry name" value="Homeodomain-like"/>
    <property type="match status" value="1"/>
</dbReference>
<dbReference type="Pfam" id="PF00072">
    <property type="entry name" value="Response_reg"/>
    <property type="match status" value="1"/>
</dbReference>
<dbReference type="SMART" id="SM00342">
    <property type="entry name" value="HTH_ARAC"/>
    <property type="match status" value="1"/>
</dbReference>
<evidence type="ECO:0000256" key="4">
    <source>
        <dbReference type="ARBA" id="ARBA00023015"/>
    </source>
</evidence>
<dbReference type="CDD" id="cd17574">
    <property type="entry name" value="REC_OmpR"/>
    <property type="match status" value="1"/>
</dbReference>
<keyword evidence="7" id="KW-1133">Transmembrane helix</keyword>
<keyword evidence="7" id="KW-0812">Transmembrane</keyword>
<dbReference type="InterPro" id="IPR005467">
    <property type="entry name" value="His_kinase_dom"/>
</dbReference>
<gene>
    <name evidence="12" type="ORF">QM524_18760</name>
</gene>
<dbReference type="InterPro" id="IPR036097">
    <property type="entry name" value="HisK_dim/P_sf"/>
</dbReference>
<evidence type="ECO:0000256" key="8">
    <source>
        <dbReference type="SAM" id="SignalP"/>
    </source>
</evidence>
<dbReference type="InterPro" id="IPR013783">
    <property type="entry name" value="Ig-like_fold"/>
</dbReference>
<evidence type="ECO:0000313" key="12">
    <source>
        <dbReference type="EMBL" id="MDI9861267.1"/>
    </source>
</evidence>
<dbReference type="InterPro" id="IPR004358">
    <property type="entry name" value="Sig_transdc_His_kin-like_C"/>
</dbReference>